<evidence type="ECO:0000313" key="2">
    <source>
        <dbReference type="Proteomes" id="UP000319040"/>
    </source>
</evidence>
<dbReference type="SUPFAM" id="SSF48371">
    <property type="entry name" value="ARM repeat"/>
    <property type="match status" value="1"/>
</dbReference>
<dbReference type="InterPro" id="IPR016024">
    <property type="entry name" value="ARM-type_fold"/>
</dbReference>
<evidence type="ECO:0008006" key="3">
    <source>
        <dbReference type="Google" id="ProtNLM"/>
    </source>
</evidence>
<keyword evidence="2" id="KW-1185">Reference proteome</keyword>
<gene>
    <name evidence="1" type="ORF">SAMN06265379_10671</name>
</gene>
<dbReference type="AlphaFoldDB" id="A0A521DNX8"/>
<dbReference type="EMBL" id="FXTB01000006">
    <property type="protein sequence ID" value="SMO73328.1"/>
    <property type="molecule type" value="Genomic_DNA"/>
</dbReference>
<proteinExistence type="predicted"/>
<reference evidence="1 2" key="1">
    <citation type="submission" date="2017-05" db="EMBL/GenBank/DDBJ databases">
        <authorList>
            <person name="Varghese N."/>
            <person name="Submissions S."/>
        </authorList>
    </citation>
    <scope>NUCLEOTIDE SEQUENCE [LARGE SCALE GENOMIC DNA]</scope>
    <source>
        <strain evidence="1 2">DSM 27040</strain>
    </source>
</reference>
<evidence type="ECO:0000313" key="1">
    <source>
        <dbReference type="EMBL" id="SMO73328.1"/>
    </source>
</evidence>
<accession>A0A521DNX8</accession>
<name>A0A521DNX8_SACCC</name>
<protein>
    <recommendedName>
        <fullName evidence="3">HEAT repeat-containing protein</fullName>
    </recommendedName>
</protein>
<dbReference type="Gene3D" id="1.25.10.10">
    <property type="entry name" value="Leucine-rich Repeat Variant"/>
    <property type="match status" value="1"/>
</dbReference>
<sequence length="181" mass="21097">MNGEVEYFYDMNEEELFQKIESCNSKQQALFLAGHIAKNKPLIELIFALMEDPKHKKAWKAAWVLDHIYQDNPNLINTYVNKMINLFMLSDNDSTRRILGKLLSFYDITEKVDGNFVNTCFDLLQHESVAVAVKVHAMQLLFNISQTYPELRAELKLIIEEQTNNNTIAFKARAKRLLRKL</sequence>
<dbReference type="Proteomes" id="UP000319040">
    <property type="component" value="Unassembled WGS sequence"/>
</dbReference>
<organism evidence="1 2">
    <name type="scientific">Saccharicrinis carchari</name>
    <dbReference type="NCBI Taxonomy" id="1168039"/>
    <lineage>
        <taxon>Bacteria</taxon>
        <taxon>Pseudomonadati</taxon>
        <taxon>Bacteroidota</taxon>
        <taxon>Bacteroidia</taxon>
        <taxon>Marinilabiliales</taxon>
        <taxon>Marinilabiliaceae</taxon>
        <taxon>Saccharicrinis</taxon>
    </lineage>
</organism>
<dbReference type="InterPro" id="IPR011989">
    <property type="entry name" value="ARM-like"/>
</dbReference>